<reference evidence="1 2" key="1">
    <citation type="journal article" date="2012" name="J. Biotechnol.">
        <title>Genome sequence of the plant growth promoting strain Bacillus amyloliquefaciens subsp. plantarum B9601-Y2 and expression of mersacidin and other secondary metabolites.</title>
        <authorList>
            <person name="He P."/>
            <person name="Hao K."/>
            <person name="Blom J."/>
            <person name="Ruckert C."/>
            <person name="Vater J."/>
            <person name="Mao Z."/>
            <person name="Wu Y."/>
            <person name="Hou M."/>
            <person name="He P."/>
            <person name="He Y."/>
            <person name="Borriss R."/>
        </authorList>
    </citation>
    <scope>NUCLEOTIDE SEQUENCE [LARGE SCALE GENOMIC DNA]</scope>
    <source>
        <strain evidence="1">Y2</strain>
    </source>
</reference>
<dbReference type="HOGENOM" id="CLU_3354311_0_0_9"/>
<dbReference type="EMBL" id="CP003332">
    <property type="protein sequence ID" value="AFJ63042.1"/>
    <property type="molecule type" value="Genomic_DNA"/>
</dbReference>
<evidence type="ECO:0000313" key="2">
    <source>
        <dbReference type="Proteomes" id="UP000002878"/>
    </source>
</evidence>
<protein>
    <submittedName>
        <fullName evidence="1">Uncharacterized protein</fullName>
    </submittedName>
</protein>
<evidence type="ECO:0000313" key="1">
    <source>
        <dbReference type="EMBL" id="AFJ63042.1"/>
    </source>
</evidence>
<dbReference type="Proteomes" id="UP000002878">
    <property type="component" value="Chromosome"/>
</dbReference>
<dbReference type="KEGG" id="bqy:MUS_3157"/>
<organism evidence="1 2">
    <name type="scientific">Bacillus amyloliquefaciens (strain Y2)</name>
    <name type="common">Bacillus amyloliquefaciens subsp. plantarum (strain B9601-Y2)</name>
    <dbReference type="NCBI Taxonomy" id="1155777"/>
    <lineage>
        <taxon>Bacteria</taxon>
        <taxon>Bacillati</taxon>
        <taxon>Bacillota</taxon>
        <taxon>Bacilli</taxon>
        <taxon>Bacillales</taxon>
        <taxon>Bacillaceae</taxon>
        <taxon>Bacillus</taxon>
        <taxon>Bacillus amyloliquefaciens group</taxon>
    </lineage>
</organism>
<proteinExistence type="predicted"/>
<sequence length="37" mass="4350">MLSDFSMSSLIVDAGLIFVQTKKRICLKKQILPYLYW</sequence>
<dbReference type="PATRIC" id="fig|1126211.3.peg.3002"/>
<accession>I2C8R8</accession>
<dbReference type="AlphaFoldDB" id="I2C8R8"/>
<name>I2C8R8_BACAY</name>
<gene>
    <name evidence="1" type="ORF">MUS_3157</name>
</gene>